<evidence type="ECO:0000256" key="1">
    <source>
        <dbReference type="SAM" id="MobiDB-lite"/>
    </source>
</evidence>
<keyword evidence="3" id="KW-1185">Reference proteome</keyword>
<feature type="compositionally biased region" description="Low complexity" evidence="1">
    <location>
        <begin position="46"/>
        <end position="62"/>
    </location>
</feature>
<protein>
    <recommendedName>
        <fullName evidence="4">Integrase catalytic domain-containing protein</fullName>
    </recommendedName>
</protein>
<reference evidence="2 3" key="1">
    <citation type="submission" date="2019-05" db="EMBL/GenBank/DDBJ databases">
        <title>Mikania micrantha, genome provides insights into the molecular mechanism of rapid growth.</title>
        <authorList>
            <person name="Liu B."/>
        </authorList>
    </citation>
    <scope>NUCLEOTIDE SEQUENCE [LARGE SCALE GENOMIC DNA]</scope>
    <source>
        <strain evidence="2">NLD-2019</strain>
        <tissue evidence="2">Leaf</tissue>
    </source>
</reference>
<organism evidence="2 3">
    <name type="scientific">Mikania micrantha</name>
    <name type="common">bitter vine</name>
    <dbReference type="NCBI Taxonomy" id="192012"/>
    <lineage>
        <taxon>Eukaryota</taxon>
        <taxon>Viridiplantae</taxon>
        <taxon>Streptophyta</taxon>
        <taxon>Embryophyta</taxon>
        <taxon>Tracheophyta</taxon>
        <taxon>Spermatophyta</taxon>
        <taxon>Magnoliopsida</taxon>
        <taxon>eudicotyledons</taxon>
        <taxon>Gunneridae</taxon>
        <taxon>Pentapetalae</taxon>
        <taxon>asterids</taxon>
        <taxon>campanulids</taxon>
        <taxon>Asterales</taxon>
        <taxon>Asteraceae</taxon>
        <taxon>Asteroideae</taxon>
        <taxon>Heliantheae alliance</taxon>
        <taxon>Eupatorieae</taxon>
        <taxon>Mikania</taxon>
    </lineage>
</organism>
<gene>
    <name evidence="2" type="ORF">E3N88_38583</name>
</gene>
<comment type="caution">
    <text evidence="2">The sequence shown here is derived from an EMBL/GenBank/DDBJ whole genome shotgun (WGS) entry which is preliminary data.</text>
</comment>
<sequence>MEKLSTLYINEIIEHHGTPTSIISDHDSRFTSLHTELRTMWGSRGRATLRGPRGRAPGGCPADHSAGRGQLGSAPYECRGCDAAWRCETMAGKTRSKEGYRRRVVVVLLLDGRSIVQPLNFIVLSFPFLDRDGKDDNALTCQARGAKTVNFKWACPVMTWLTLAGIQPDKRITDMSSWLCKDNTFHDLYHDLTYVMSFLSSGIPLGRAFTHQVPG</sequence>
<dbReference type="AlphaFoldDB" id="A0A5N6LUD9"/>
<evidence type="ECO:0008006" key="4">
    <source>
        <dbReference type="Google" id="ProtNLM"/>
    </source>
</evidence>
<dbReference type="EMBL" id="SZYD01000018">
    <property type="protein sequence ID" value="KAD2805206.1"/>
    <property type="molecule type" value="Genomic_DNA"/>
</dbReference>
<accession>A0A5N6LUD9</accession>
<evidence type="ECO:0000313" key="3">
    <source>
        <dbReference type="Proteomes" id="UP000326396"/>
    </source>
</evidence>
<proteinExistence type="predicted"/>
<evidence type="ECO:0000313" key="2">
    <source>
        <dbReference type="EMBL" id="KAD2805206.1"/>
    </source>
</evidence>
<name>A0A5N6LUD9_9ASTR</name>
<feature type="region of interest" description="Disordered" evidence="1">
    <location>
        <begin position="46"/>
        <end position="68"/>
    </location>
</feature>
<dbReference type="Proteomes" id="UP000326396">
    <property type="component" value="Linkage Group LG8"/>
</dbReference>